<dbReference type="InterPro" id="IPR003245">
    <property type="entry name" value="Phytocyanin_dom"/>
</dbReference>
<evidence type="ECO:0000256" key="11">
    <source>
        <dbReference type="ARBA" id="ARBA00023180"/>
    </source>
</evidence>
<dbReference type="PROSITE" id="PS51485">
    <property type="entry name" value="PHYTOCYANIN"/>
    <property type="match status" value="1"/>
</dbReference>
<dbReference type="GO" id="GO:0046872">
    <property type="term" value="F:metal ion binding"/>
    <property type="evidence" value="ECO:0007669"/>
    <property type="project" value="UniProtKB-KW"/>
</dbReference>
<gene>
    <name evidence="15" type="ORF">KSP39_PZI012532</name>
</gene>
<dbReference type="GO" id="GO:0009610">
    <property type="term" value="P:response to symbiotic fungus"/>
    <property type="evidence" value="ECO:0007669"/>
    <property type="project" value="UniProtKB-ARBA"/>
</dbReference>
<keyword evidence="7 12" id="KW-1133">Transmembrane helix</keyword>
<evidence type="ECO:0000256" key="10">
    <source>
        <dbReference type="ARBA" id="ARBA00023157"/>
    </source>
</evidence>
<evidence type="ECO:0000256" key="6">
    <source>
        <dbReference type="ARBA" id="ARBA00022982"/>
    </source>
</evidence>
<comment type="caution">
    <text evidence="15">The sequence shown here is derived from an EMBL/GenBank/DDBJ whole genome shotgun (WGS) entry which is preliminary data.</text>
</comment>
<sequence length="161" mass="17247">MASKLSFFIAVAVLPAIVSVEATNFLVGEDDGWSLGVNFAEWAEGKQFKVGDTLVFQYKAVEHDVFSVSESDFNSCTAPVSIQHLLPDTYEITLTTPGRKWYICGKGNHCQSGMKLSIDVIAETDAPSPSPAGEEGNSAAVIAYPYGVIVLVASLAMVIMH</sequence>
<evidence type="ECO:0000256" key="12">
    <source>
        <dbReference type="SAM" id="Phobius"/>
    </source>
</evidence>
<evidence type="ECO:0000313" key="16">
    <source>
        <dbReference type="Proteomes" id="UP001418222"/>
    </source>
</evidence>
<evidence type="ECO:0000256" key="2">
    <source>
        <dbReference type="ARBA" id="ARBA00022448"/>
    </source>
</evidence>
<comment type="subcellular location">
    <subcellularLocation>
        <location evidence="1">Membrane</location>
        <topology evidence="1">Single-pass type I membrane protein</topology>
    </subcellularLocation>
</comment>
<keyword evidence="9 12" id="KW-0472">Membrane</keyword>
<evidence type="ECO:0000256" key="1">
    <source>
        <dbReference type="ARBA" id="ARBA00004479"/>
    </source>
</evidence>
<evidence type="ECO:0000256" key="5">
    <source>
        <dbReference type="ARBA" id="ARBA00022729"/>
    </source>
</evidence>
<feature type="chain" id="PRO_5042863591" description="Phytocyanin domain-containing protein" evidence="13">
    <location>
        <begin position="23"/>
        <end position="161"/>
    </location>
</feature>
<accession>A0AAP0G4N6</accession>
<evidence type="ECO:0000256" key="8">
    <source>
        <dbReference type="ARBA" id="ARBA00023008"/>
    </source>
</evidence>
<keyword evidence="2" id="KW-0813">Transport</keyword>
<dbReference type="FunFam" id="2.60.40.420:FF:000067">
    <property type="entry name" value="Cupredoxin superfamily protein"/>
    <property type="match status" value="1"/>
</dbReference>
<evidence type="ECO:0000313" key="15">
    <source>
        <dbReference type="EMBL" id="KAK8936854.1"/>
    </source>
</evidence>
<evidence type="ECO:0000256" key="3">
    <source>
        <dbReference type="ARBA" id="ARBA00022692"/>
    </source>
</evidence>
<keyword evidence="10" id="KW-1015">Disulfide bond</keyword>
<feature type="transmembrane region" description="Helical" evidence="12">
    <location>
        <begin position="139"/>
        <end position="160"/>
    </location>
</feature>
<dbReference type="PANTHER" id="PTHR33021">
    <property type="entry name" value="BLUE COPPER PROTEIN"/>
    <property type="match status" value="1"/>
</dbReference>
<dbReference type="AlphaFoldDB" id="A0AAP0G4N6"/>
<evidence type="ECO:0000256" key="4">
    <source>
        <dbReference type="ARBA" id="ARBA00022723"/>
    </source>
</evidence>
<dbReference type="Pfam" id="PF02298">
    <property type="entry name" value="Cu_bind_like"/>
    <property type="match status" value="1"/>
</dbReference>
<evidence type="ECO:0000256" key="9">
    <source>
        <dbReference type="ARBA" id="ARBA00023136"/>
    </source>
</evidence>
<keyword evidence="11" id="KW-0325">Glycoprotein</keyword>
<keyword evidence="4" id="KW-0479">Metal-binding</keyword>
<keyword evidence="3 12" id="KW-0812">Transmembrane</keyword>
<dbReference type="InterPro" id="IPR039391">
    <property type="entry name" value="Phytocyanin-like"/>
</dbReference>
<keyword evidence="8" id="KW-0186">Copper</keyword>
<keyword evidence="16" id="KW-1185">Reference proteome</keyword>
<dbReference type="InterPro" id="IPR008972">
    <property type="entry name" value="Cupredoxin"/>
</dbReference>
<dbReference type="Gene3D" id="2.60.40.420">
    <property type="entry name" value="Cupredoxins - blue copper proteins"/>
    <property type="match status" value="1"/>
</dbReference>
<name>A0AAP0G4N6_9ASPA</name>
<dbReference type="PANTHER" id="PTHR33021:SF408">
    <property type="entry name" value="PHYTOCYANIN DOMAIN-CONTAINING PROTEIN"/>
    <property type="match status" value="1"/>
</dbReference>
<evidence type="ECO:0000259" key="14">
    <source>
        <dbReference type="PROSITE" id="PS51485"/>
    </source>
</evidence>
<dbReference type="GO" id="GO:0009055">
    <property type="term" value="F:electron transfer activity"/>
    <property type="evidence" value="ECO:0007669"/>
    <property type="project" value="InterPro"/>
</dbReference>
<dbReference type="GO" id="GO:0005886">
    <property type="term" value="C:plasma membrane"/>
    <property type="evidence" value="ECO:0007669"/>
    <property type="project" value="TreeGrafter"/>
</dbReference>
<evidence type="ECO:0000256" key="13">
    <source>
        <dbReference type="SAM" id="SignalP"/>
    </source>
</evidence>
<proteinExistence type="predicted"/>
<feature type="signal peptide" evidence="13">
    <location>
        <begin position="1"/>
        <end position="22"/>
    </location>
</feature>
<reference evidence="15 16" key="1">
    <citation type="journal article" date="2022" name="Nat. Plants">
        <title>Genomes of leafy and leafless Platanthera orchids illuminate the evolution of mycoheterotrophy.</title>
        <authorList>
            <person name="Li M.H."/>
            <person name="Liu K.W."/>
            <person name="Li Z."/>
            <person name="Lu H.C."/>
            <person name="Ye Q.L."/>
            <person name="Zhang D."/>
            <person name="Wang J.Y."/>
            <person name="Li Y.F."/>
            <person name="Zhong Z.M."/>
            <person name="Liu X."/>
            <person name="Yu X."/>
            <person name="Liu D.K."/>
            <person name="Tu X.D."/>
            <person name="Liu B."/>
            <person name="Hao Y."/>
            <person name="Liao X.Y."/>
            <person name="Jiang Y.T."/>
            <person name="Sun W.H."/>
            <person name="Chen J."/>
            <person name="Chen Y.Q."/>
            <person name="Ai Y."/>
            <person name="Zhai J.W."/>
            <person name="Wu S.S."/>
            <person name="Zhou Z."/>
            <person name="Hsiao Y.Y."/>
            <person name="Wu W.L."/>
            <person name="Chen Y.Y."/>
            <person name="Lin Y.F."/>
            <person name="Hsu J.L."/>
            <person name="Li C.Y."/>
            <person name="Wang Z.W."/>
            <person name="Zhao X."/>
            <person name="Zhong W.Y."/>
            <person name="Ma X.K."/>
            <person name="Ma L."/>
            <person name="Huang J."/>
            <person name="Chen G.Z."/>
            <person name="Huang M.Z."/>
            <person name="Huang L."/>
            <person name="Peng D.H."/>
            <person name="Luo Y.B."/>
            <person name="Zou S.Q."/>
            <person name="Chen S.P."/>
            <person name="Lan S."/>
            <person name="Tsai W.C."/>
            <person name="Van de Peer Y."/>
            <person name="Liu Z.J."/>
        </authorList>
    </citation>
    <scope>NUCLEOTIDE SEQUENCE [LARGE SCALE GENOMIC DNA]</scope>
    <source>
        <strain evidence="15">Lor287</strain>
    </source>
</reference>
<organism evidence="15 16">
    <name type="scientific">Platanthera zijinensis</name>
    <dbReference type="NCBI Taxonomy" id="2320716"/>
    <lineage>
        <taxon>Eukaryota</taxon>
        <taxon>Viridiplantae</taxon>
        <taxon>Streptophyta</taxon>
        <taxon>Embryophyta</taxon>
        <taxon>Tracheophyta</taxon>
        <taxon>Spermatophyta</taxon>
        <taxon>Magnoliopsida</taxon>
        <taxon>Liliopsida</taxon>
        <taxon>Asparagales</taxon>
        <taxon>Orchidaceae</taxon>
        <taxon>Orchidoideae</taxon>
        <taxon>Orchideae</taxon>
        <taxon>Orchidinae</taxon>
        <taxon>Platanthera</taxon>
    </lineage>
</organism>
<dbReference type="EMBL" id="JBBWWQ010000010">
    <property type="protein sequence ID" value="KAK8936854.1"/>
    <property type="molecule type" value="Genomic_DNA"/>
</dbReference>
<dbReference type="CDD" id="cd04216">
    <property type="entry name" value="Phytocyanin"/>
    <property type="match status" value="1"/>
</dbReference>
<keyword evidence="5 13" id="KW-0732">Signal</keyword>
<feature type="domain" description="Phytocyanin" evidence="14">
    <location>
        <begin position="23"/>
        <end position="122"/>
    </location>
</feature>
<keyword evidence="6" id="KW-0249">Electron transport</keyword>
<evidence type="ECO:0000256" key="7">
    <source>
        <dbReference type="ARBA" id="ARBA00022989"/>
    </source>
</evidence>
<protein>
    <recommendedName>
        <fullName evidence="14">Phytocyanin domain-containing protein</fullName>
    </recommendedName>
</protein>
<dbReference type="Proteomes" id="UP001418222">
    <property type="component" value="Unassembled WGS sequence"/>
</dbReference>
<dbReference type="SUPFAM" id="SSF49503">
    <property type="entry name" value="Cupredoxins"/>
    <property type="match status" value="1"/>
</dbReference>